<feature type="compositionally biased region" description="Polar residues" evidence="1">
    <location>
        <begin position="74"/>
        <end position="85"/>
    </location>
</feature>
<feature type="compositionally biased region" description="Polar residues" evidence="1">
    <location>
        <begin position="101"/>
        <end position="115"/>
    </location>
</feature>
<reference evidence="3 4" key="1">
    <citation type="submission" date="2018-02" db="EMBL/GenBank/DDBJ databases">
        <title>The genomes of Aspergillus section Nigri reveals drivers in fungal speciation.</title>
        <authorList>
            <consortium name="DOE Joint Genome Institute"/>
            <person name="Vesth T.C."/>
            <person name="Nybo J."/>
            <person name="Theobald S."/>
            <person name="Brandl J."/>
            <person name="Frisvad J.C."/>
            <person name="Nielsen K.F."/>
            <person name="Lyhne E.K."/>
            <person name="Kogle M.E."/>
            <person name="Kuo A."/>
            <person name="Riley R."/>
            <person name="Clum A."/>
            <person name="Nolan M."/>
            <person name="Lipzen A."/>
            <person name="Salamov A."/>
            <person name="Henrissat B."/>
            <person name="Wiebenga A."/>
            <person name="De vries R.P."/>
            <person name="Grigoriev I.V."/>
            <person name="Mortensen U.H."/>
            <person name="Andersen M.R."/>
            <person name="Baker S.E."/>
        </authorList>
    </citation>
    <scope>NUCLEOTIDE SEQUENCE [LARGE SCALE GENOMIC DNA]</scope>
    <source>
        <strain evidence="3 4">CBS 313.89</strain>
    </source>
</reference>
<name>A0A8G1VXI7_9EURO</name>
<proteinExistence type="predicted"/>
<evidence type="ECO:0000313" key="4">
    <source>
        <dbReference type="Proteomes" id="UP000249789"/>
    </source>
</evidence>
<sequence length="115" mass="12208">MSGGCGLLWLLTSCMPLGPLLPASSHRGTTVNLPGYKVSSKQAHYPMIVCASLLLDQVGMIVIVQWGAYAGTTPGPSQGASSALGESSRPEHRRTNRLYFVSNQTMANDSPSPKF</sequence>
<dbReference type="VEuPathDB" id="FungiDB:BO72DRAFT_512024"/>
<evidence type="ECO:0008006" key="5">
    <source>
        <dbReference type="Google" id="ProtNLM"/>
    </source>
</evidence>
<dbReference type="EMBL" id="KZ824650">
    <property type="protein sequence ID" value="RAK76262.1"/>
    <property type="molecule type" value="Genomic_DNA"/>
</dbReference>
<feature type="chain" id="PRO_5034258443" description="Secreted protein" evidence="2">
    <location>
        <begin position="23"/>
        <end position="115"/>
    </location>
</feature>
<evidence type="ECO:0000256" key="1">
    <source>
        <dbReference type="SAM" id="MobiDB-lite"/>
    </source>
</evidence>
<protein>
    <recommendedName>
        <fullName evidence="5">Secreted protein</fullName>
    </recommendedName>
</protein>
<keyword evidence="2" id="KW-0732">Signal</keyword>
<feature type="signal peptide" evidence="2">
    <location>
        <begin position="1"/>
        <end position="22"/>
    </location>
</feature>
<gene>
    <name evidence="3" type="ORF">BO72DRAFT_512024</name>
</gene>
<evidence type="ECO:0000313" key="3">
    <source>
        <dbReference type="EMBL" id="RAK76262.1"/>
    </source>
</evidence>
<dbReference type="Proteomes" id="UP000249789">
    <property type="component" value="Unassembled WGS sequence"/>
</dbReference>
<dbReference type="GeneID" id="63866762"/>
<feature type="region of interest" description="Disordered" evidence="1">
    <location>
        <begin position="73"/>
        <end position="115"/>
    </location>
</feature>
<keyword evidence="4" id="KW-1185">Reference proteome</keyword>
<accession>A0A8G1VXI7</accession>
<organism evidence="3 4">
    <name type="scientific">Aspergillus fijiensis CBS 313.89</name>
    <dbReference type="NCBI Taxonomy" id="1448319"/>
    <lineage>
        <taxon>Eukaryota</taxon>
        <taxon>Fungi</taxon>
        <taxon>Dikarya</taxon>
        <taxon>Ascomycota</taxon>
        <taxon>Pezizomycotina</taxon>
        <taxon>Eurotiomycetes</taxon>
        <taxon>Eurotiomycetidae</taxon>
        <taxon>Eurotiales</taxon>
        <taxon>Aspergillaceae</taxon>
        <taxon>Aspergillus</taxon>
    </lineage>
</organism>
<dbReference type="RefSeq" id="XP_040800272.1">
    <property type="nucleotide sequence ID" value="XM_040949428.1"/>
</dbReference>
<evidence type="ECO:0000256" key="2">
    <source>
        <dbReference type="SAM" id="SignalP"/>
    </source>
</evidence>
<dbReference type="AlphaFoldDB" id="A0A8G1VXI7"/>